<dbReference type="AlphaFoldDB" id="A0A840X0I0"/>
<reference evidence="4 5" key="1">
    <citation type="submission" date="2020-08" db="EMBL/GenBank/DDBJ databases">
        <title>Genomic Encyclopedia of Type Strains, Phase IV (KMG-IV): sequencing the most valuable type-strain genomes for metagenomic binning, comparative biology and taxonomic classification.</title>
        <authorList>
            <person name="Goeker M."/>
        </authorList>
    </citation>
    <scope>NUCLEOTIDE SEQUENCE [LARGE SCALE GENOMIC DNA]</scope>
    <source>
        <strain evidence="4 5">DSM 103377</strain>
    </source>
</reference>
<dbReference type="InterPro" id="IPR013325">
    <property type="entry name" value="RNA_pol_sigma_r2"/>
</dbReference>
<dbReference type="InterPro" id="IPR036388">
    <property type="entry name" value="WH-like_DNA-bd_sf"/>
</dbReference>
<evidence type="ECO:0000313" key="5">
    <source>
        <dbReference type="Proteomes" id="UP000553766"/>
    </source>
</evidence>
<accession>A0A840X0I0</accession>
<name>A0A840X0I0_9RHOB</name>
<dbReference type="InterPro" id="IPR014284">
    <property type="entry name" value="RNA_pol_sigma-70_dom"/>
</dbReference>
<dbReference type="Gene3D" id="1.10.10.10">
    <property type="entry name" value="Winged helix-like DNA-binding domain superfamily/Winged helix DNA-binding domain"/>
    <property type="match status" value="1"/>
</dbReference>
<evidence type="ECO:0000259" key="3">
    <source>
        <dbReference type="Pfam" id="PF08281"/>
    </source>
</evidence>
<dbReference type="SUPFAM" id="SSF54427">
    <property type="entry name" value="NTF2-like"/>
    <property type="match status" value="1"/>
</dbReference>
<dbReference type="InterPro" id="IPR013249">
    <property type="entry name" value="RNA_pol_sigma70_r4_t2"/>
</dbReference>
<feature type="domain" description="RNA polymerase sigma-70 region 2" evidence="2">
    <location>
        <begin position="9"/>
        <end position="72"/>
    </location>
</feature>
<protein>
    <submittedName>
        <fullName evidence="4">RNA polymerase sigma-70 factor (ECF subfamily)</fullName>
    </submittedName>
</protein>
<dbReference type="Gene3D" id="1.10.1740.10">
    <property type="match status" value="1"/>
</dbReference>
<gene>
    <name evidence="4" type="ORF">FHS89_001407</name>
</gene>
<dbReference type="Pfam" id="PF04542">
    <property type="entry name" value="Sigma70_r2"/>
    <property type="match status" value="1"/>
</dbReference>
<dbReference type="Proteomes" id="UP000553766">
    <property type="component" value="Unassembled WGS sequence"/>
</dbReference>
<dbReference type="RefSeq" id="WP_184009972.1">
    <property type="nucleotide sequence ID" value="NZ_JACIJS010000004.1"/>
</dbReference>
<dbReference type="EMBL" id="JACIJS010000004">
    <property type="protein sequence ID" value="MBB5515395.1"/>
    <property type="molecule type" value="Genomic_DNA"/>
</dbReference>
<keyword evidence="5" id="KW-1185">Reference proteome</keyword>
<dbReference type="InterPro" id="IPR007627">
    <property type="entry name" value="RNA_pol_sigma70_r2"/>
</dbReference>
<proteinExistence type="predicted"/>
<evidence type="ECO:0000313" key="4">
    <source>
        <dbReference type="EMBL" id="MBB5515395.1"/>
    </source>
</evidence>
<dbReference type="GO" id="GO:0003677">
    <property type="term" value="F:DNA binding"/>
    <property type="evidence" value="ECO:0007669"/>
    <property type="project" value="InterPro"/>
</dbReference>
<evidence type="ECO:0000259" key="2">
    <source>
        <dbReference type="Pfam" id="PF04542"/>
    </source>
</evidence>
<dbReference type="NCBIfam" id="NF007214">
    <property type="entry name" value="PRK09636.1"/>
    <property type="match status" value="1"/>
</dbReference>
<dbReference type="GO" id="GO:0006352">
    <property type="term" value="P:DNA-templated transcription initiation"/>
    <property type="evidence" value="ECO:0007669"/>
    <property type="project" value="InterPro"/>
</dbReference>
<evidence type="ECO:0000256" key="1">
    <source>
        <dbReference type="ARBA" id="ARBA00011344"/>
    </source>
</evidence>
<sequence>MQQALGQEFETHRPLLMGIAYRLLGTASDAEDAVQDVFLKWYEHASNDRIENPKAWLTKVCTNRCLDALRSAHHRRMSYVGPWLPEPLQTETVDSAEDTMDAGNTLDYAFMVMLERLTPKERAAYLLREVFDCDYGEVADILEISEVNCRQVVSRARRHVSNGSKRIENAPRVQRTLLAAFRQALQTGDTRRFAALLSRSAELHADGGGKVIAAQEVIHGDATISHFVMHGLYHAWRGLTLEEVQINGGPGLLLRQGTQVMGCITCEINTEGQAARLFIIRNPDKLSRVTFGRGVALAGGEIFS</sequence>
<comment type="subunit">
    <text evidence="1">Interacts transiently with the RNA polymerase catalytic core formed by RpoA, RpoB, RpoC and RpoZ (2 alpha, 1 beta, 1 beta' and 1 omega subunit) to form the RNA polymerase holoenzyme that can initiate transcription.</text>
</comment>
<dbReference type="GO" id="GO:0016987">
    <property type="term" value="F:sigma factor activity"/>
    <property type="evidence" value="ECO:0007669"/>
    <property type="project" value="InterPro"/>
</dbReference>
<comment type="caution">
    <text evidence="4">The sequence shown here is derived from an EMBL/GenBank/DDBJ whole genome shotgun (WGS) entry which is preliminary data.</text>
</comment>
<dbReference type="PANTHER" id="PTHR30173">
    <property type="entry name" value="SIGMA 19 FACTOR"/>
    <property type="match status" value="1"/>
</dbReference>
<dbReference type="NCBIfam" id="TIGR02937">
    <property type="entry name" value="sigma70-ECF"/>
    <property type="match status" value="1"/>
</dbReference>
<dbReference type="SUPFAM" id="SSF88659">
    <property type="entry name" value="Sigma3 and sigma4 domains of RNA polymerase sigma factors"/>
    <property type="match status" value="1"/>
</dbReference>
<dbReference type="SUPFAM" id="SSF88946">
    <property type="entry name" value="Sigma2 domain of RNA polymerase sigma factors"/>
    <property type="match status" value="1"/>
</dbReference>
<dbReference type="InterPro" id="IPR032710">
    <property type="entry name" value="NTF2-like_dom_sf"/>
</dbReference>
<organism evidence="4 5">
    <name type="scientific">Rubricella aquisinus</name>
    <dbReference type="NCBI Taxonomy" id="2028108"/>
    <lineage>
        <taxon>Bacteria</taxon>
        <taxon>Pseudomonadati</taxon>
        <taxon>Pseudomonadota</taxon>
        <taxon>Alphaproteobacteria</taxon>
        <taxon>Rhodobacterales</taxon>
        <taxon>Paracoccaceae</taxon>
        <taxon>Rubricella</taxon>
    </lineage>
</organism>
<feature type="domain" description="RNA polymerase sigma factor 70 region 4 type 2" evidence="3">
    <location>
        <begin position="110"/>
        <end position="159"/>
    </location>
</feature>
<dbReference type="InterPro" id="IPR052704">
    <property type="entry name" value="ECF_Sigma-70_Domain"/>
</dbReference>
<dbReference type="PANTHER" id="PTHR30173:SF36">
    <property type="entry name" value="ECF RNA POLYMERASE SIGMA FACTOR SIGJ"/>
    <property type="match status" value="1"/>
</dbReference>
<dbReference type="InterPro" id="IPR013324">
    <property type="entry name" value="RNA_pol_sigma_r3/r4-like"/>
</dbReference>
<dbReference type="Pfam" id="PF08281">
    <property type="entry name" value="Sigma70_r4_2"/>
    <property type="match status" value="1"/>
</dbReference>